<evidence type="ECO:0000313" key="2">
    <source>
        <dbReference type="EMBL" id="ANQ13614.1"/>
    </source>
</evidence>
<keyword evidence="1" id="KW-1133">Transmembrane helix</keyword>
<keyword evidence="3" id="KW-1185">Reference proteome</keyword>
<proteinExistence type="predicted"/>
<organism evidence="2 3">
    <name type="scientific">Vibrio natriegens NBRC 15636 = ATCC 14048 = DSM 759</name>
    <dbReference type="NCBI Taxonomy" id="1219067"/>
    <lineage>
        <taxon>Bacteria</taxon>
        <taxon>Pseudomonadati</taxon>
        <taxon>Pseudomonadota</taxon>
        <taxon>Gammaproteobacteria</taxon>
        <taxon>Vibrionales</taxon>
        <taxon>Vibrionaceae</taxon>
        <taxon>Vibrio</taxon>
    </lineage>
</organism>
<reference evidence="2 3" key="1">
    <citation type="submission" date="2016-07" db="EMBL/GenBank/DDBJ databases">
        <title>Developing Vibrio natriegens as a novel, fast-growing host for biotechnology.</title>
        <authorList>
            <person name="Weinstock M.T."/>
            <person name="Hesek E.D."/>
            <person name="Wilson C.M."/>
            <person name="Gibson D.G."/>
        </authorList>
    </citation>
    <scope>NUCLEOTIDE SEQUENCE [LARGE SCALE GENOMIC DNA]</scope>
    <source>
        <strain evidence="2 3">ATCC 14048</strain>
    </source>
</reference>
<keyword evidence="1" id="KW-0472">Membrane</keyword>
<protein>
    <submittedName>
        <fullName evidence="2">MSHA biogenesis protein MshF</fullName>
    </submittedName>
</protein>
<name>A0AAN0Y4J6_VIBNA</name>
<dbReference type="EMBL" id="CP016345">
    <property type="protein sequence ID" value="ANQ13614.1"/>
    <property type="molecule type" value="Genomic_DNA"/>
</dbReference>
<dbReference type="RefSeq" id="WP_020334508.1">
    <property type="nucleotide sequence ID" value="NZ_ATFJ01000023.1"/>
</dbReference>
<accession>A0AAN0Y4J6</accession>
<gene>
    <name evidence="2" type="ORF">BA890_12930</name>
</gene>
<keyword evidence="1" id="KW-0812">Transmembrane</keyword>
<evidence type="ECO:0000313" key="3">
    <source>
        <dbReference type="Proteomes" id="UP000092741"/>
    </source>
</evidence>
<feature type="transmembrane region" description="Helical" evidence="1">
    <location>
        <begin position="6"/>
        <end position="25"/>
    </location>
</feature>
<dbReference type="GeneID" id="70911220"/>
<dbReference type="KEGG" id="vna:PN96_00350"/>
<dbReference type="Proteomes" id="UP000092741">
    <property type="component" value="Chromosome 1"/>
</dbReference>
<dbReference type="AlphaFoldDB" id="A0AAN0Y4J6"/>
<evidence type="ECO:0000256" key="1">
    <source>
        <dbReference type="SAM" id="Phobius"/>
    </source>
</evidence>
<sequence>MVENQNRAALILCGLVAIIFVGLVFKFQTVAKEARVTGARLAKVWMLDSVQRYREAWLLQGEPKQLEMDGFLLTMTEGGLVSPFSKQGDLDCDYWLAVHYPQRKIMTIEPSEIGGAIKNGLYICSYIYKKSYKVIVTANTNDLISVEILSE</sequence>